<dbReference type="InterPro" id="IPR059112">
    <property type="entry name" value="CysZ/EI24"/>
</dbReference>
<keyword evidence="3" id="KW-1003">Cell membrane</keyword>
<evidence type="ECO:0000256" key="8">
    <source>
        <dbReference type="ARBA" id="ARBA00023136"/>
    </source>
</evidence>
<feature type="transmembrane region" description="Helical" evidence="9">
    <location>
        <begin position="200"/>
        <end position="230"/>
    </location>
</feature>
<dbReference type="NCBIfam" id="NF003433">
    <property type="entry name" value="PRK04949.1"/>
    <property type="match status" value="1"/>
</dbReference>
<evidence type="ECO:0000256" key="2">
    <source>
        <dbReference type="ARBA" id="ARBA00022448"/>
    </source>
</evidence>
<keyword evidence="7 9" id="KW-1133">Transmembrane helix</keyword>
<dbReference type="InterPro" id="IPR050480">
    <property type="entry name" value="CysZ-like"/>
</dbReference>
<evidence type="ECO:0000256" key="6">
    <source>
        <dbReference type="ARBA" id="ARBA00022692"/>
    </source>
</evidence>
<sequence>MRGNPLLGWAYLWRGFEMMRAPGLRRYVAFPLLLNAIVMGFASVWGVRFVDEQIGALTEWLPSWLSFLYWVLMPLAVIFLVLAIAYSFSAVLTIIAGPLNGLLSEQVEKRMGGSIPDESIVSMIIRTLGRELTKVVYYLPRYLLIFVMGFIPVLQLGAPFLWFWFGAWMMALQYADYSFDNHARPFKEVREVMATDTLTVIGFGALVSLLLTIPVVNWFVMPAAVIGATLMRIERLPFQSGKNDNVDYAKTDTVMHRLSDGSTKHSDR</sequence>
<dbReference type="EMBL" id="CZQC01000006">
    <property type="protein sequence ID" value="CUS40269.1"/>
    <property type="molecule type" value="Genomic_DNA"/>
</dbReference>
<feature type="transmembrane region" description="Helical" evidence="9">
    <location>
        <begin position="27"/>
        <end position="47"/>
    </location>
</feature>
<dbReference type="GO" id="GO:0000103">
    <property type="term" value="P:sulfate assimilation"/>
    <property type="evidence" value="ECO:0007669"/>
    <property type="project" value="TreeGrafter"/>
</dbReference>
<feature type="transmembrane region" description="Helical" evidence="9">
    <location>
        <begin position="67"/>
        <end position="96"/>
    </location>
</feature>
<dbReference type="PANTHER" id="PTHR37468:SF1">
    <property type="entry name" value="SULFATE TRANSPORTER CYSZ"/>
    <property type="match status" value="1"/>
</dbReference>
<protein>
    <submittedName>
        <fullName evidence="10">Sulfate transporter, CysZ-type</fullName>
    </submittedName>
</protein>
<keyword evidence="6 9" id="KW-0812">Transmembrane</keyword>
<evidence type="ECO:0000256" key="9">
    <source>
        <dbReference type="SAM" id="Phobius"/>
    </source>
</evidence>
<accession>A0A160TC63</accession>
<dbReference type="GO" id="GO:0019344">
    <property type="term" value="P:cysteine biosynthetic process"/>
    <property type="evidence" value="ECO:0007669"/>
    <property type="project" value="TreeGrafter"/>
</dbReference>
<evidence type="ECO:0000256" key="1">
    <source>
        <dbReference type="ARBA" id="ARBA00004141"/>
    </source>
</evidence>
<keyword evidence="5" id="KW-0028">Amino-acid biosynthesis</keyword>
<keyword evidence="4" id="KW-0997">Cell inner membrane</keyword>
<comment type="subcellular location">
    <subcellularLocation>
        <location evidence="1">Membrane</location>
        <topology evidence="1">Multi-pass membrane protein</topology>
    </subcellularLocation>
</comment>
<evidence type="ECO:0000256" key="3">
    <source>
        <dbReference type="ARBA" id="ARBA00022475"/>
    </source>
</evidence>
<dbReference type="GO" id="GO:0009675">
    <property type="term" value="F:high-affinity sulfate:proton symporter activity"/>
    <property type="evidence" value="ECO:0007669"/>
    <property type="project" value="TreeGrafter"/>
</dbReference>
<organism evidence="10">
    <name type="scientific">hydrothermal vent metagenome</name>
    <dbReference type="NCBI Taxonomy" id="652676"/>
    <lineage>
        <taxon>unclassified sequences</taxon>
        <taxon>metagenomes</taxon>
        <taxon>ecological metagenomes</taxon>
    </lineage>
</organism>
<evidence type="ECO:0000256" key="5">
    <source>
        <dbReference type="ARBA" id="ARBA00022605"/>
    </source>
</evidence>
<feature type="transmembrane region" description="Helical" evidence="9">
    <location>
        <begin position="142"/>
        <end position="165"/>
    </location>
</feature>
<dbReference type="Pfam" id="PF07264">
    <property type="entry name" value="EI24"/>
    <property type="match status" value="1"/>
</dbReference>
<evidence type="ECO:0000313" key="10">
    <source>
        <dbReference type="EMBL" id="CUS40269.1"/>
    </source>
</evidence>
<evidence type="ECO:0000256" key="4">
    <source>
        <dbReference type="ARBA" id="ARBA00022519"/>
    </source>
</evidence>
<evidence type="ECO:0000256" key="7">
    <source>
        <dbReference type="ARBA" id="ARBA00022989"/>
    </source>
</evidence>
<dbReference type="GO" id="GO:0005886">
    <property type="term" value="C:plasma membrane"/>
    <property type="evidence" value="ECO:0007669"/>
    <property type="project" value="TreeGrafter"/>
</dbReference>
<proteinExistence type="predicted"/>
<keyword evidence="8 9" id="KW-0472">Membrane</keyword>
<name>A0A160TC63_9ZZZZ</name>
<reference evidence="10" key="1">
    <citation type="submission" date="2015-10" db="EMBL/GenBank/DDBJ databases">
        <authorList>
            <person name="Gilbert D.G."/>
        </authorList>
    </citation>
    <scope>NUCLEOTIDE SEQUENCE</scope>
</reference>
<dbReference type="AlphaFoldDB" id="A0A160TC63"/>
<dbReference type="PANTHER" id="PTHR37468">
    <property type="entry name" value="SULFATE TRANSPORTER CYSZ"/>
    <property type="match status" value="1"/>
</dbReference>
<gene>
    <name evidence="10" type="ORF">MGWOODY_Tha960</name>
</gene>
<keyword evidence="2" id="KW-0813">Transport</keyword>